<keyword evidence="2" id="KW-0812">Transmembrane</keyword>
<evidence type="ECO:0008006" key="5">
    <source>
        <dbReference type="Google" id="ProtNLM"/>
    </source>
</evidence>
<evidence type="ECO:0000256" key="2">
    <source>
        <dbReference type="SAM" id="Phobius"/>
    </source>
</evidence>
<evidence type="ECO:0000313" key="4">
    <source>
        <dbReference type="Proteomes" id="UP001500902"/>
    </source>
</evidence>
<evidence type="ECO:0000256" key="1">
    <source>
        <dbReference type="SAM" id="MobiDB-lite"/>
    </source>
</evidence>
<keyword evidence="4" id="KW-1185">Reference proteome</keyword>
<proteinExistence type="predicted"/>
<organism evidence="3 4">
    <name type="scientific">Nonomuraea antimicrobica</name>
    <dbReference type="NCBI Taxonomy" id="561173"/>
    <lineage>
        <taxon>Bacteria</taxon>
        <taxon>Bacillati</taxon>
        <taxon>Actinomycetota</taxon>
        <taxon>Actinomycetes</taxon>
        <taxon>Streptosporangiales</taxon>
        <taxon>Streptosporangiaceae</taxon>
        <taxon>Nonomuraea</taxon>
    </lineage>
</organism>
<feature type="region of interest" description="Disordered" evidence="1">
    <location>
        <begin position="1"/>
        <end position="32"/>
    </location>
</feature>
<dbReference type="EMBL" id="BAAAZP010000226">
    <property type="protein sequence ID" value="GAA3714723.1"/>
    <property type="molecule type" value="Genomic_DNA"/>
</dbReference>
<comment type="caution">
    <text evidence="3">The sequence shown here is derived from an EMBL/GenBank/DDBJ whole genome shotgun (WGS) entry which is preliminary data.</text>
</comment>
<keyword evidence="2" id="KW-0472">Membrane</keyword>
<dbReference type="NCBIfam" id="NF038083">
    <property type="entry name" value="CU044_5270_fam"/>
    <property type="match status" value="1"/>
</dbReference>
<dbReference type="Proteomes" id="UP001500902">
    <property type="component" value="Unassembled WGS sequence"/>
</dbReference>
<keyword evidence="2" id="KW-1133">Transmembrane helix</keyword>
<reference evidence="4" key="1">
    <citation type="journal article" date="2019" name="Int. J. Syst. Evol. Microbiol.">
        <title>The Global Catalogue of Microorganisms (GCM) 10K type strain sequencing project: providing services to taxonomists for standard genome sequencing and annotation.</title>
        <authorList>
            <consortium name="The Broad Institute Genomics Platform"/>
            <consortium name="The Broad Institute Genome Sequencing Center for Infectious Disease"/>
            <person name="Wu L."/>
            <person name="Ma J."/>
        </authorList>
    </citation>
    <scope>NUCLEOTIDE SEQUENCE [LARGE SCALE GENOMIC DNA]</scope>
    <source>
        <strain evidence="4">JCM 16904</strain>
    </source>
</reference>
<name>A0ABP7E7T1_9ACTN</name>
<sequence length="371" mass="39318">MGDHSQADLEALRQAWPQPAPPSSDAYTAARDALLRRADTTAPRRPGRVRLPGAPRWLARSGLPGEPRSAGRFRLSGAGRRVVAVGVLAAAISGVALVIGPAGDEEPRSVVPGLALPAANAQALLGRAAEVAGNRAFTAPRPDQWIYIERRVQGVPQPTQGEVQTPGTPLESRVGRSWTRADGKEVAVFEDGELVRSPTGGGMPPLDYATVAALPTDPGALLAWMYENLGDIPRSDEDRHNSAYRLLGSLLAQNLVPPAQEAAVYRALARIPGVTVNPDAVDVDGRPAVAVSRTEDGWVSHELLLDRSTYTYLGERSIASADHTAPGPGTRVEEGRKIVNMGHAYAIKKGTIMTLAVRLDIGVTDRPGVKP</sequence>
<accession>A0ABP7E7T1</accession>
<feature type="compositionally biased region" description="Basic and acidic residues" evidence="1">
    <location>
        <begin position="1"/>
        <end position="11"/>
    </location>
</feature>
<feature type="transmembrane region" description="Helical" evidence="2">
    <location>
        <begin position="82"/>
        <end position="102"/>
    </location>
</feature>
<dbReference type="InterPro" id="IPR047789">
    <property type="entry name" value="CU044_5270-like"/>
</dbReference>
<protein>
    <recommendedName>
        <fullName evidence="5">CU044_5270 family protein</fullName>
    </recommendedName>
</protein>
<gene>
    <name evidence="3" type="ORF">GCM10022224_095460</name>
</gene>
<evidence type="ECO:0000313" key="3">
    <source>
        <dbReference type="EMBL" id="GAA3714723.1"/>
    </source>
</evidence>
<dbReference type="RefSeq" id="WP_344895192.1">
    <property type="nucleotide sequence ID" value="NZ_BAAAZP010000226.1"/>
</dbReference>